<reference evidence="2" key="1">
    <citation type="journal article" date="2014" name="Int. J. Syst. Evol. Microbiol.">
        <title>Complete genome sequence of Corynebacterium casei LMG S-19264T (=DSM 44701T), isolated from a smear-ripened cheese.</title>
        <authorList>
            <consortium name="US DOE Joint Genome Institute (JGI-PGF)"/>
            <person name="Walter F."/>
            <person name="Albersmeier A."/>
            <person name="Kalinowski J."/>
            <person name="Ruckert C."/>
        </authorList>
    </citation>
    <scope>NUCLEOTIDE SEQUENCE</scope>
    <source>
        <strain evidence="2">CGMCC 1.12153</strain>
    </source>
</reference>
<evidence type="ECO:0000313" key="2">
    <source>
        <dbReference type="EMBL" id="GGF25115.1"/>
    </source>
</evidence>
<reference evidence="2" key="2">
    <citation type="submission" date="2020-09" db="EMBL/GenBank/DDBJ databases">
        <authorList>
            <person name="Sun Q."/>
            <person name="Zhou Y."/>
        </authorList>
    </citation>
    <scope>NUCLEOTIDE SEQUENCE</scope>
    <source>
        <strain evidence="2">CGMCC 1.12153</strain>
    </source>
</reference>
<organism evidence="2 3">
    <name type="scientific">Halobacillus andaensis</name>
    <dbReference type="NCBI Taxonomy" id="1176239"/>
    <lineage>
        <taxon>Bacteria</taxon>
        <taxon>Bacillati</taxon>
        <taxon>Bacillota</taxon>
        <taxon>Bacilli</taxon>
        <taxon>Bacillales</taxon>
        <taxon>Bacillaceae</taxon>
        <taxon>Halobacillus</taxon>
    </lineage>
</organism>
<dbReference type="EMBL" id="BMEL01000003">
    <property type="protein sequence ID" value="GGF25115.1"/>
    <property type="molecule type" value="Genomic_DNA"/>
</dbReference>
<dbReference type="RefSeq" id="WP_188377851.1">
    <property type="nucleotide sequence ID" value="NZ_BMEL01000003.1"/>
</dbReference>
<keyword evidence="1" id="KW-0812">Transmembrane</keyword>
<proteinExistence type="predicted"/>
<evidence type="ECO:0000313" key="3">
    <source>
        <dbReference type="Proteomes" id="UP000660110"/>
    </source>
</evidence>
<keyword evidence="1" id="KW-1133">Transmembrane helix</keyword>
<evidence type="ECO:0000256" key="1">
    <source>
        <dbReference type="SAM" id="Phobius"/>
    </source>
</evidence>
<evidence type="ECO:0008006" key="4">
    <source>
        <dbReference type="Google" id="ProtNLM"/>
    </source>
</evidence>
<gene>
    <name evidence="2" type="ORF">GCM10010954_25000</name>
</gene>
<feature type="transmembrane region" description="Helical" evidence="1">
    <location>
        <begin position="6"/>
        <end position="34"/>
    </location>
</feature>
<keyword evidence="3" id="KW-1185">Reference proteome</keyword>
<comment type="caution">
    <text evidence="2">The sequence shown here is derived from an EMBL/GenBank/DDBJ whole genome shotgun (WGS) entry which is preliminary data.</text>
</comment>
<feature type="transmembrane region" description="Helical" evidence="1">
    <location>
        <begin position="55"/>
        <end position="81"/>
    </location>
</feature>
<accession>A0A917B627</accession>
<protein>
    <recommendedName>
        <fullName evidence="4">DUF4190 domain-containing protein</fullName>
    </recommendedName>
</protein>
<dbReference type="Proteomes" id="UP000660110">
    <property type="component" value="Unassembled WGS sequence"/>
</dbReference>
<name>A0A917B627_HALAA</name>
<keyword evidence="1" id="KW-0472">Membrane</keyword>
<dbReference type="AlphaFoldDB" id="A0A917B627"/>
<sequence length="87" mass="9285">MNVKGAALASLILGILSIFFPVIGLILGVMGVIYGRKVVKNPETEGQHAGMAKGGMICSIIGISLQLFIILSLIFGTLLFWNFTSFI</sequence>